<dbReference type="HAMAP" id="MF_03183">
    <property type="entry name" value="Endonuclease_III_Nth"/>
    <property type="match status" value="1"/>
</dbReference>
<dbReference type="GO" id="GO:0003677">
    <property type="term" value="F:DNA binding"/>
    <property type="evidence" value="ECO:0007669"/>
    <property type="project" value="UniProtKB-UniRule"/>
</dbReference>
<proteinExistence type="inferred from homology"/>
<keyword evidence="8 12" id="KW-0234">DNA repair</keyword>
<keyword evidence="12" id="KW-0539">Nucleus</keyword>
<keyword evidence="5 12" id="KW-0378">Hydrolase</keyword>
<comment type="function">
    <text evidence="12">Bifunctional DNA N-glycosylase with associated apurinic/apyrimidinic (AP) lyase function that catalyzes the first step in base excision repair (BER), the primary repair pathway for the repair of oxidative DNA damage. The DNA N-glycosylase activity releases the damaged DNA base from DNA by cleaving the N-glycosidic bond, leaving an AP site. The AP lyase activity cleaves the phosphodiester bond 3' to the AP site by a beta-elimination. Primarily recognizes and repairs oxidative base damage of pyrimidines.</text>
</comment>
<keyword evidence="10 12" id="KW-0326">Glycosidase</keyword>
<comment type="caution">
    <text evidence="12">Lacks conserved residue(s) required for the propagation of feature annotation.</text>
</comment>
<dbReference type="SUPFAM" id="SSF48150">
    <property type="entry name" value="DNA-glycosylase"/>
    <property type="match status" value="1"/>
</dbReference>
<comment type="similarity">
    <text evidence="2 12">Belongs to the Nth/MutY family.</text>
</comment>
<evidence type="ECO:0000256" key="12">
    <source>
        <dbReference type="HAMAP-Rule" id="MF_03183"/>
    </source>
</evidence>
<name>A0A1Y2D2X4_9FUNG</name>
<dbReference type="GO" id="GO:0006285">
    <property type="term" value="P:base-excision repair, AP site formation"/>
    <property type="evidence" value="ECO:0007669"/>
    <property type="project" value="UniProtKB-UniRule"/>
</dbReference>
<dbReference type="InterPro" id="IPR011257">
    <property type="entry name" value="DNA_glycosylase"/>
</dbReference>
<dbReference type="GO" id="GO:0005634">
    <property type="term" value="C:nucleus"/>
    <property type="evidence" value="ECO:0007669"/>
    <property type="project" value="UniProtKB-SubCell"/>
</dbReference>
<keyword evidence="12" id="KW-0496">Mitochondrion</keyword>
<evidence type="ECO:0000256" key="4">
    <source>
        <dbReference type="ARBA" id="ARBA00022763"/>
    </source>
</evidence>
<dbReference type="InterPro" id="IPR003265">
    <property type="entry name" value="HhH-GPD_domain"/>
</dbReference>
<dbReference type="Pfam" id="PF00730">
    <property type="entry name" value="HhH-GPD"/>
    <property type="match status" value="1"/>
</dbReference>
<feature type="domain" description="HhH-GPD" evidence="13">
    <location>
        <begin position="76"/>
        <end position="228"/>
    </location>
</feature>
<dbReference type="InterPro" id="IPR003651">
    <property type="entry name" value="Endonuclease3_FeS-loop_motif"/>
</dbReference>
<dbReference type="EMBL" id="MCGO01000001">
    <property type="protein sequence ID" value="ORY53484.1"/>
    <property type="molecule type" value="Genomic_DNA"/>
</dbReference>
<comment type="caution">
    <text evidence="14">The sequence shown here is derived from an EMBL/GenBank/DDBJ whole genome shotgun (WGS) entry which is preliminary data.</text>
</comment>
<dbReference type="GO" id="GO:0005739">
    <property type="term" value="C:mitochondrion"/>
    <property type="evidence" value="ECO:0007669"/>
    <property type="project" value="UniProtKB-SubCell"/>
</dbReference>
<evidence type="ECO:0000256" key="7">
    <source>
        <dbReference type="ARBA" id="ARBA00023014"/>
    </source>
</evidence>
<dbReference type="PANTHER" id="PTHR43286">
    <property type="entry name" value="ENDONUCLEASE III-LIKE PROTEIN 1"/>
    <property type="match status" value="1"/>
</dbReference>
<evidence type="ECO:0000256" key="10">
    <source>
        <dbReference type="ARBA" id="ARBA00023295"/>
    </source>
</evidence>
<comment type="cofactor">
    <cofactor evidence="1">
        <name>[4Fe-4S] cluster</name>
        <dbReference type="ChEBI" id="CHEBI:49883"/>
    </cofactor>
</comment>
<keyword evidence="3" id="KW-0479">Metal-binding</keyword>
<keyword evidence="4 12" id="KW-0227">DNA damage</keyword>
<dbReference type="EC" id="4.2.99.18" evidence="12"/>
<dbReference type="SMART" id="SM00478">
    <property type="entry name" value="ENDO3c"/>
    <property type="match status" value="1"/>
</dbReference>
<dbReference type="GO" id="GO:0006289">
    <property type="term" value="P:nucleotide-excision repair"/>
    <property type="evidence" value="ECO:0007669"/>
    <property type="project" value="TreeGrafter"/>
</dbReference>
<reference evidence="14 15" key="1">
    <citation type="submission" date="2016-07" db="EMBL/GenBank/DDBJ databases">
        <title>Pervasive Adenine N6-methylation of Active Genes in Fungi.</title>
        <authorList>
            <consortium name="DOE Joint Genome Institute"/>
            <person name="Mondo S.J."/>
            <person name="Dannebaum R.O."/>
            <person name="Kuo R.C."/>
            <person name="Labutti K."/>
            <person name="Haridas S."/>
            <person name="Kuo A."/>
            <person name="Salamov A."/>
            <person name="Ahrendt S.R."/>
            <person name="Lipzen A."/>
            <person name="Sullivan W."/>
            <person name="Andreopoulos W.B."/>
            <person name="Clum A."/>
            <person name="Lindquist E."/>
            <person name="Daum C."/>
            <person name="Ramamoorthy G.K."/>
            <person name="Gryganskyi A."/>
            <person name="Culley D."/>
            <person name="Magnuson J.K."/>
            <person name="James T.Y."/>
            <person name="O'Malley M.A."/>
            <person name="Stajich J.E."/>
            <person name="Spatafora J.W."/>
            <person name="Visel A."/>
            <person name="Grigoriev I.V."/>
        </authorList>
    </citation>
    <scope>NUCLEOTIDE SEQUENCE [LARGE SCALE GENOMIC DNA]</scope>
    <source>
        <strain evidence="14 15">JEL800</strain>
    </source>
</reference>
<sequence length="253" mass="28413">MDVIRRFFLSHLHNLHQHLLPARPTIPSNFDDVYAAIQQYRKTHTAPVDTIGCGWLADRELAGPEFRFQTLTALLLSSQTTDERNAAAIERLKALPDGLNPPSIIATETQTLEDILRGVSFHKRKAVYLKETAKMVLDKFEGDVPNTLEGLLEFPGVGPKMAYLALQCCWDISVGIGVDTHVHRIANKLGWVSTKKTEPESTRKELEDWLPKKYWAEINPLLVGFGQTCCTAVKPHCDSCPVADYCPKKSFKK</sequence>
<evidence type="ECO:0000256" key="1">
    <source>
        <dbReference type="ARBA" id="ARBA00001966"/>
    </source>
</evidence>
<gene>
    <name evidence="12" type="primary">NTH1</name>
    <name evidence="14" type="ORF">BCR33DRAFT_756817</name>
</gene>
<evidence type="ECO:0000259" key="13">
    <source>
        <dbReference type="SMART" id="SM00478"/>
    </source>
</evidence>
<protein>
    <recommendedName>
        <fullName evidence="12">Endonuclease III homolog</fullName>
        <ecNumber evidence="12">3.2.2.-</ecNumber>
        <ecNumber evidence="12">4.2.99.18</ecNumber>
    </recommendedName>
    <alternativeName>
        <fullName evidence="12">Bifunctional DNA N-glycosylase/DNA-(apurinic or apyrimidinic site) lyase</fullName>
        <shortName evidence="12">DNA glycosylase/AP lyase</shortName>
    </alternativeName>
</protein>
<evidence type="ECO:0000256" key="6">
    <source>
        <dbReference type="ARBA" id="ARBA00023004"/>
    </source>
</evidence>
<dbReference type="PANTHER" id="PTHR43286:SF1">
    <property type="entry name" value="ENDONUCLEASE III-LIKE PROTEIN 1"/>
    <property type="match status" value="1"/>
</dbReference>
<dbReference type="GO" id="GO:0046872">
    <property type="term" value="F:metal ion binding"/>
    <property type="evidence" value="ECO:0007669"/>
    <property type="project" value="UniProtKB-KW"/>
</dbReference>
<dbReference type="SMART" id="SM00525">
    <property type="entry name" value="FES"/>
    <property type="match status" value="1"/>
</dbReference>
<evidence type="ECO:0000256" key="2">
    <source>
        <dbReference type="ARBA" id="ARBA00008343"/>
    </source>
</evidence>
<keyword evidence="6" id="KW-0408">Iron</keyword>
<dbReference type="GO" id="GO:0140078">
    <property type="term" value="F:class I DNA-(apurinic or apyrimidinic site) endonuclease activity"/>
    <property type="evidence" value="ECO:0007669"/>
    <property type="project" value="UniProtKB-EC"/>
</dbReference>
<accession>A0A1Y2D2X4</accession>
<dbReference type="Pfam" id="PF10576">
    <property type="entry name" value="EndIII_4Fe-2S"/>
    <property type="match status" value="1"/>
</dbReference>
<dbReference type="InterPro" id="IPR023170">
    <property type="entry name" value="HhH_base_excis_C"/>
</dbReference>
<dbReference type="AlphaFoldDB" id="A0A1Y2D2X4"/>
<evidence type="ECO:0000256" key="3">
    <source>
        <dbReference type="ARBA" id="ARBA00022723"/>
    </source>
</evidence>
<evidence type="ECO:0000256" key="9">
    <source>
        <dbReference type="ARBA" id="ARBA00023239"/>
    </source>
</evidence>
<keyword evidence="9 12" id="KW-0456">Lyase</keyword>
<dbReference type="InterPro" id="IPR030841">
    <property type="entry name" value="NTH1"/>
</dbReference>
<keyword evidence="15" id="KW-1185">Reference proteome</keyword>
<dbReference type="GO" id="GO:0000703">
    <property type="term" value="F:oxidized pyrimidine nucleobase lesion DNA N-glycosylase activity"/>
    <property type="evidence" value="ECO:0007669"/>
    <property type="project" value="UniProtKB-UniRule"/>
</dbReference>
<dbReference type="CDD" id="cd00056">
    <property type="entry name" value="ENDO3c"/>
    <property type="match status" value="1"/>
</dbReference>
<dbReference type="Gene3D" id="1.10.340.30">
    <property type="entry name" value="Hypothetical protein, domain 2"/>
    <property type="match status" value="1"/>
</dbReference>
<dbReference type="Gene3D" id="1.10.1670.10">
    <property type="entry name" value="Helix-hairpin-Helix base-excision DNA repair enzymes (C-terminal)"/>
    <property type="match status" value="1"/>
</dbReference>
<evidence type="ECO:0000313" key="14">
    <source>
        <dbReference type="EMBL" id="ORY53484.1"/>
    </source>
</evidence>
<keyword evidence="7" id="KW-0411">Iron-sulfur</keyword>
<dbReference type="Proteomes" id="UP000193642">
    <property type="component" value="Unassembled WGS sequence"/>
</dbReference>
<evidence type="ECO:0000256" key="5">
    <source>
        <dbReference type="ARBA" id="ARBA00022801"/>
    </source>
</evidence>
<evidence type="ECO:0000313" key="15">
    <source>
        <dbReference type="Proteomes" id="UP000193642"/>
    </source>
</evidence>
<organism evidence="14 15">
    <name type="scientific">Rhizoclosmatium globosum</name>
    <dbReference type="NCBI Taxonomy" id="329046"/>
    <lineage>
        <taxon>Eukaryota</taxon>
        <taxon>Fungi</taxon>
        <taxon>Fungi incertae sedis</taxon>
        <taxon>Chytridiomycota</taxon>
        <taxon>Chytridiomycota incertae sedis</taxon>
        <taxon>Chytridiomycetes</taxon>
        <taxon>Chytridiales</taxon>
        <taxon>Chytriomycetaceae</taxon>
        <taxon>Rhizoclosmatium</taxon>
    </lineage>
</organism>
<dbReference type="FunFam" id="1.10.340.30:FF:000001">
    <property type="entry name" value="Endonuclease III"/>
    <property type="match status" value="1"/>
</dbReference>
<comment type="catalytic activity">
    <reaction evidence="11 12">
        <text>2'-deoxyribonucleotide-(2'-deoxyribose 5'-phosphate)-2'-deoxyribonucleotide-DNA = a 3'-end 2'-deoxyribonucleotide-(2,3-dehydro-2,3-deoxyribose 5'-phosphate)-DNA + a 5'-end 5'-phospho-2'-deoxyribonucleoside-DNA + H(+)</text>
        <dbReference type="Rhea" id="RHEA:66592"/>
        <dbReference type="Rhea" id="RHEA-COMP:13180"/>
        <dbReference type="Rhea" id="RHEA-COMP:16897"/>
        <dbReference type="Rhea" id="RHEA-COMP:17067"/>
        <dbReference type="ChEBI" id="CHEBI:15378"/>
        <dbReference type="ChEBI" id="CHEBI:136412"/>
        <dbReference type="ChEBI" id="CHEBI:157695"/>
        <dbReference type="ChEBI" id="CHEBI:167181"/>
        <dbReference type="EC" id="4.2.99.18"/>
    </reaction>
</comment>
<evidence type="ECO:0000256" key="8">
    <source>
        <dbReference type="ARBA" id="ARBA00023204"/>
    </source>
</evidence>
<comment type="subcellular location">
    <subcellularLocation>
        <location evidence="12">Nucleus</location>
    </subcellularLocation>
    <subcellularLocation>
        <location evidence="12">Mitochondrion</location>
    </subcellularLocation>
</comment>
<dbReference type="EC" id="3.2.2.-" evidence="12"/>
<evidence type="ECO:0000256" key="11">
    <source>
        <dbReference type="ARBA" id="ARBA00044632"/>
    </source>
</evidence>
<dbReference type="GO" id="GO:0051539">
    <property type="term" value="F:4 iron, 4 sulfur cluster binding"/>
    <property type="evidence" value="ECO:0007669"/>
    <property type="project" value="InterPro"/>
</dbReference>
<dbReference type="OrthoDB" id="2099276at2759"/>
<dbReference type="STRING" id="329046.A0A1Y2D2X4"/>